<proteinExistence type="inferred from homology"/>
<dbReference type="InterPro" id="IPR043429">
    <property type="entry name" value="ArtM/GltK/GlnP/TcyL/YhdX-like"/>
</dbReference>
<dbReference type="PANTHER" id="PTHR30614">
    <property type="entry name" value="MEMBRANE COMPONENT OF AMINO ACID ABC TRANSPORTER"/>
    <property type="match status" value="1"/>
</dbReference>
<evidence type="ECO:0000256" key="5">
    <source>
        <dbReference type="ARBA" id="ARBA00022989"/>
    </source>
</evidence>
<evidence type="ECO:0000256" key="2">
    <source>
        <dbReference type="ARBA" id="ARBA00010072"/>
    </source>
</evidence>
<dbReference type="InterPro" id="IPR035906">
    <property type="entry name" value="MetI-like_sf"/>
</dbReference>
<dbReference type="PANTHER" id="PTHR30614:SF37">
    <property type="entry name" value="AMINO-ACID ABC TRANSPORTER PERMEASE PROTEIN YHDX-RELATED"/>
    <property type="match status" value="1"/>
</dbReference>
<accession>A0A679KGH3</accession>
<evidence type="ECO:0000256" key="6">
    <source>
        <dbReference type="ARBA" id="ARBA00023136"/>
    </source>
</evidence>
<dbReference type="Gene3D" id="1.10.3720.10">
    <property type="entry name" value="MetI-like"/>
    <property type="match status" value="1"/>
</dbReference>
<dbReference type="GO" id="GO:0055085">
    <property type="term" value="P:transmembrane transport"/>
    <property type="evidence" value="ECO:0007669"/>
    <property type="project" value="InterPro"/>
</dbReference>
<dbReference type="GO" id="GO:0006865">
    <property type="term" value="P:amino acid transport"/>
    <property type="evidence" value="ECO:0007669"/>
    <property type="project" value="UniProtKB-KW"/>
</dbReference>
<evidence type="ECO:0000313" key="8">
    <source>
        <dbReference type="EMBL" id="CAA2144532.1"/>
    </source>
</evidence>
<comment type="similarity">
    <text evidence="2">Belongs to the binding-protein-dependent transport system permease family. HisMQ subfamily.</text>
</comment>
<dbReference type="SUPFAM" id="SSF161098">
    <property type="entry name" value="MetI-like"/>
    <property type="match status" value="1"/>
</dbReference>
<keyword evidence="5 7" id="KW-1133">Transmembrane helix</keyword>
<name>A0A679KGH3_9HYPH</name>
<evidence type="ECO:0000256" key="1">
    <source>
        <dbReference type="ARBA" id="ARBA00004141"/>
    </source>
</evidence>
<evidence type="ECO:0000256" key="4">
    <source>
        <dbReference type="ARBA" id="ARBA00022970"/>
    </source>
</evidence>
<feature type="transmembrane region" description="Helical" evidence="7">
    <location>
        <begin position="54"/>
        <end position="76"/>
    </location>
</feature>
<keyword evidence="3 7" id="KW-0812">Transmembrane</keyword>
<protein>
    <submittedName>
        <fullName evidence="8">Putative glutamine ABC transporter permease protein GlnP</fullName>
    </submittedName>
</protein>
<dbReference type="EMBL" id="LR743511">
    <property type="protein sequence ID" value="CAA2144532.1"/>
    <property type="molecule type" value="Genomic_DNA"/>
</dbReference>
<organism evidence="8">
    <name type="scientific">Methylobacterium bullatum</name>
    <dbReference type="NCBI Taxonomy" id="570505"/>
    <lineage>
        <taxon>Bacteria</taxon>
        <taxon>Pseudomonadati</taxon>
        <taxon>Pseudomonadota</taxon>
        <taxon>Alphaproteobacteria</taxon>
        <taxon>Hyphomicrobiales</taxon>
        <taxon>Methylobacteriaceae</taxon>
        <taxon>Methylobacterium</taxon>
    </lineage>
</organism>
<dbReference type="GO" id="GO:0005886">
    <property type="term" value="C:plasma membrane"/>
    <property type="evidence" value="ECO:0007669"/>
    <property type="project" value="TreeGrafter"/>
</dbReference>
<dbReference type="AlphaFoldDB" id="A0A679KGH3"/>
<comment type="subcellular location">
    <subcellularLocation>
        <location evidence="1">Membrane</location>
        <topology evidence="1">Multi-pass membrane protein</topology>
    </subcellularLocation>
</comment>
<evidence type="ECO:0000256" key="3">
    <source>
        <dbReference type="ARBA" id="ARBA00022692"/>
    </source>
</evidence>
<keyword evidence="4" id="KW-0029">Amino-acid transport</keyword>
<gene>
    <name evidence="8" type="primary">glnP</name>
    <name evidence="8" type="ORF">MBLL_03657</name>
</gene>
<reference evidence="8" key="1">
    <citation type="submission" date="2019-12" db="EMBL/GenBank/DDBJ databases">
        <authorList>
            <person name="Cremers G."/>
        </authorList>
    </citation>
    <scope>NUCLEOTIDE SEQUENCE</scope>
    <source>
        <strain evidence="8">Mbul2</strain>
    </source>
</reference>
<sequence>MVVPQAMRAIVPPLTSQYLNVTKNSSLAVLIGYPDLVHVFMGTVLNQTNQAVEVVAITMAVYLTLSLATAFLMNLYNRRVTMVER</sequence>
<evidence type="ECO:0000256" key="7">
    <source>
        <dbReference type="SAM" id="Phobius"/>
    </source>
</evidence>
<keyword evidence="6 7" id="KW-0472">Membrane</keyword>
<keyword evidence="4" id="KW-0813">Transport</keyword>